<dbReference type="EMBL" id="BGZK01001283">
    <property type="protein sequence ID" value="GBP76259.1"/>
    <property type="molecule type" value="Genomic_DNA"/>
</dbReference>
<protein>
    <submittedName>
        <fullName evidence="1">Uncharacterized protein</fullName>
    </submittedName>
</protein>
<evidence type="ECO:0000313" key="1">
    <source>
        <dbReference type="EMBL" id="GBP76259.1"/>
    </source>
</evidence>
<comment type="caution">
    <text evidence="1">The sequence shown here is derived from an EMBL/GenBank/DDBJ whole genome shotgun (WGS) entry which is preliminary data.</text>
</comment>
<gene>
    <name evidence="1" type="ORF">EVAR_60808_1</name>
</gene>
<evidence type="ECO:0000313" key="2">
    <source>
        <dbReference type="Proteomes" id="UP000299102"/>
    </source>
</evidence>
<name>A0A4C1YNN3_EUMVA</name>
<reference evidence="1 2" key="1">
    <citation type="journal article" date="2019" name="Commun. Biol.">
        <title>The bagworm genome reveals a unique fibroin gene that provides high tensile strength.</title>
        <authorList>
            <person name="Kono N."/>
            <person name="Nakamura H."/>
            <person name="Ohtoshi R."/>
            <person name="Tomita M."/>
            <person name="Numata K."/>
            <person name="Arakawa K."/>
        </authorList>
    </citation>
    <scope>NUCLEOTIDE SEQUENCE [LARGE SCALE GENOMIC DNA]</scope>
</reference>
<sequence>MILGCPTSNCDDFGSYRLDGADRSIIFYLYFGLEGFQLDILHFFSSSKAGVPGEGAHAEPAERLARAGAAAASLVAAYSDPRRPNVAAGTRALRALAQLVSVVVKDIKGCSACYPREERMRRLHLADALCAAADALCRAASVGDLEKINASSLVFGDAYSNLLYSLDKDTMETVKVCVPEQRAEPKCVCLDSDQQLPSPTE</sequence>
<dbReference type="Proteomes" id="UP000299102">
    <property type="component" value="Unassembled WGS sequence"/>
</dbReference>
<keyword evidence="2" id="KW-1185">Reference proteome</keyword>
<organism evidence="1 2">
    <name type="scientific">Eumeta variegata</name>
    <name type="common">Bagworm moth</name>
    <name type="synonym">Eumeta japonica</name>
    <dbReference type="NCBI Taxonomy" id="151549"/>
    <lineage>
        <taxon>Eukaryota</taxon>
        <taxon>Metazoa</taxon>
        <taxon>Ecdysozoa</taxon>
        <taxon>Arthropoda</taxon>
        <taxon>Hexapoda</taxon>
        <taxon>Insecta</taxon>
        <taxon>Pterygota</taxon>
        <taxon>Neoptera</taxon>
        <taxon>Endopterygota</taxon>
        <taxon>Lepidoptera</taxon>
        <taxon>Glossata</taxon>
        <taxon>Ditrysia</taxon>
        <taxon>Tineoidea</taxon>
        <taxon>Psychidae</taxon>
        <taxon>Oiketicinae</taxon>
        <taxon>Eumeta</taxon>
    </lineage>
</organism>
<proteinExistence type="predicted"/>
<dbReference type="AlphaFoldDB" id="A0A4C1YNN3"/>
<accession>A0A4C1YNN3</accession>